<dbReference type="EMBL" id="QHCS01000006">
    <property type="protein sequence ID" value="RHX84227.1"/>
    <property type="molecule type" value="Genomic_DNA"/>
</dbReference>
<protein>
    <submittedName>
        <fullName evidence="1">Uncharacterized protein</fullName>
    </submittedName>
</protein>
<accession>A0A8B3CNG6</accession>
<gene>
    <name evidence="1" type="ORF">DLM78_19350</name>
</gene>
<proteinExistence type="predicted"/>
<comment type="caution">
    <text evidence="1">The sequence shown here is derived from an EMBL/GenBank/DDBJ whole genome shotgun (WGS) entry which is preliminary data.</text>
</comment>
<name>A0A8B3CNG6_9LEPT</name>
<dbReference type="AlphaFoldDB" id="A0A8B3CNG6"/>
<sequence length="64" mass="7027">MSRRCGIASQPLLGLRQIPLCHSSCKASLAPSPSDTRNFDNYASLSAMPRPFLYSACRPWQALS</sequence>
<reference evidence="2" key="1">
    <citation type="submission" date="2018-05" db="EMBL/GenBank/DDBJ databases">
        <title>Leptospira yasudae sp. nov. and Leptospira stimsonii sp. nov., two pathogenic species of the genus Leptospira isolated from environmental sources.</title>
        <authorList>
            <person name="Casanovas-Massana A."/>
            <person name="Hamond C."/>
            <person name="Santos L.A."/>
            <person name="Hacker K.P."/>
            <person name="Balassiano I."/>
            <person name="Medeiros M.A."/>
            <person name="Reis M.G."/>
            <person name="Ko A.I."/>
            <person name="Wunder E.A."/>
        </authorList>
    </citation>
    <scope>NUCLEOTIDE SEQUENCE [LARGE SCALE GENOMIC DNA]</scope>
    <source>
        <strain evidence="2">AMB6-RJ</strain>
    </source>
</reference>
<evidence type="ECO:0000313" key="1">
    <source>
        <dbReference type="EMBL" id="RHX84227.1"/>
    </source>
</evidence>
<evidence type="ECO:0000313" key="2">
    <source>
        <dbReference type="Proteomes" id="UP000266669"/>
    </source>
</evidence>
<organism evidence="1 2">
    <name type="scientific">Leptospira stimsonii</name>
    <dbReference type="NCBI Taxonomy" id="2202203"/>
    <lineage>
        <taxon>Bacteria</taxon>
        <taxon>Pseudomonadati</taxon>
        <taxon>Spirochaetota</taxon>
        <taxon>Spirochaetia</taxon>
        <taxon>Leptospirales</taxon>
        <taxon>Leptospiraceae</taxon>
        <taxon>Leptospira</taxon>
    </lineage>
</organism>
<dbReference type="Proteomes" id="UP000266669">
    <property type="component" value="Unassembled WGS sequence"/>
</dbReference>